<evidence type="ECO:0000256" key="6">
    <source>
        <dbReference type="ARBA" id="ARBA00023136"/>
    </source>
</evidence>
<feature type="domain" description="Glycine transporter" evidence="8">
    <location>
        <begin position="101"/>
        <end position="173"/>
    </location>
</feature>
<evidence type="ECO:0000313" key="9">
    <source>
        <dbReference type="EMBL" id="TWP26126.1"/>
    </source>
</evidence>
<feature type="transmembrane region" description="Helical" evidence="7">
    <location>
        <begin position="16"/>
        <end position="34"/>
    </location>
</feature>
<dbReference type="PANTHER" id="PTHR30506">
    <property type="entry name" value="INNER MEMBRANE PROTEIN"/>
    <property type="match status" value="1"/>
</dbReference>
<evidence type="ECO:0000256" key="1">
    <source>
        <dbReference type="ARBA" id="ARBA00004651"/>
    </source>
</evidence>
<evidence type="ECO:0000313" key="10">
    <source>
        <dbReference type="Proteomes" id="UP000319499"/>
    </source>
</evidence>
<name>A0A563D7C1_9FLAO</name>
<dbReference type="EMBL" id="SELH01000026">
    <property type="protein sequence ID" value="TWP26126.1"/>
    <property type="molecule type" value="Genomic_DNA"/>
</dbReference>
<feature type="transmembrane region" description="Helical" evidence="7">
    <location>
        <begin position="100"/>
        <end position="119"/>
    </location>
</feature>
<keyword evidence="10" id="KW-1185">Reference proteome</keyword>
<comment type="subcellular location">
    <subcellularLocation>
        <location evidence="1">Cell membrane</location>
        <topology evidence="1">Multi-pass membrane protein</topology>
    </subcellularLocation>
</comment>
<keyword evidence="6 7" id="KW-0472">Membrane</keyword>
<gene>
    <name evidence="9" type="ORF">ETU09_10505</name>
</gene>
<dbReference type="Pfam" id="PF03458">
    <property type="entry name" value="Gly_transporter"/>
    <property type="match status" value="2"/>
</dbReference>
<evidence type="ECO:0000256" key="2">
    <source>
        <dbReference type="ARBA" id="ARBA00008193"/>
    </source>
</evidence>
<feature type="transmembrane region" description="Helical" evidence="7">
    <location>
        <begin position="158"/>
        <end position="176"/>
    </location>
</feature>
<keyword evidence="3" id="KW-1003">Cell membrane</keyword>
<evidence type="ECO:0000259" key="8">
    <source>
        <dbReference type="Pfam" id="PF03458"/>
    </source>
</evidence>
<protein>
    <submittedName>
        <fullName evidence="9">Trimeric intracellular cation channel family protein</fullName>
    </submittedName>
</protein>
<comment type="caution">
    <text evidence="9">The sequence shown here is derived from an EMBL/GenBank/DDBJ whole genome shotgun (WGS) entry which is preliminary data.</text>
</comment>
<dbReference type="InterPro" id="IPR005115">
    <property type="entry name" value="Gly_transporter"/>
</dbReference>
<dbReference type="AlphaFoldDB" id="A0A563D7C1"/>
<evidence type="ECO:0000256" key="7">
    <source>
        <dbReference type="SAM" id="Phobius"/>
    </source>
</evidence>
<dbReference type="OrthoDB" id="9791874at2"/>
<dbReference type="GO" id="GO:0005886">
    <property type="term" value="C:plasma membrane"/>
    <property type="evidence" value="ECO:0007669"/>
    <property type="project" value="UniProtKB-SubCell"/>
</dbReference>
<accession>A0A563D7C1</accession>
<comment type="similarity">
    <text evidence="2">Belongs to the UPF0126 family.</text>
</comment>
<feature type="transmembrane region" description="Helical" evidence="7">
    <location>
        <begin position="67"/>
        <end position="88"/>
    </location>
</feature>
<evidence type="ECO:0000256" key="4">
    <source>
        <dbReference type="ARBA" id="ARBA00022692"/>
    </source>
</evidence>
<feature type="transmembrane region" description="Helical" evidence="7">
    <location>
        <begin position="41"/>
        <end position="61"/>
    </location>
</feature>
<dbReference type="RefSeq" id="WP_146262815.1">
    <property type="nucleotide sequence ID" value="NZ_SELG01000041.1"/>
</dbReference>
<feature type="transmembrane region" description="Helical" evidence="7">
    <location>
        <begin position="125"/>
        <end position="146"/>
    </location>
</feature>
<proteinExistence type="inferred from homology"/>
<evidence type="ECO:0000256" key="5">
    <source>
        <dbReference type="ARBA" id="ARBA00022989"/>
    </source>
</evidence>
<sequence>MDFILSLLYKIRYVEIIEFLGTFAFAISGIRGAATKNCDWFGAYVLGFVTAVGGGTLRDLLLNQTPFWLHNGFYALCSFFALIFYIFLREHLNHLNRFFFWSDSIGLGLFVFVGAQKAMVAGYSFWVVITMGTITGIMGGIMRDTLLNRIPVIFKRELYAFSCIVGGSTFVILNWLRFELPLISLLTVGIVVFIRFVADRWNLQFPRLKSETIRQREN</sequence>
<dbReference type="Proteomes" id="UP000319499">
    <property type="component" value="Unassembled WGS sequence"/>
</dbReference>
<keyword evidence="5 7" id="KW-1133">Transmembrane helix</keyword>
<organism evidence="9 10">
    <name type="scientific">Apibacter muscae</name>
    <dbReference type="NCBI Taxonomy" id="2509004"/>
    <lineage>
        <taxon>Bacteria</taxon>
        <taxon>Pseudomonadati</taxon>
        <taxon>Bacteroidota</taxon>
        <taxon>Flavobacteriia</taxon>
        <taxon>Flavobacteriales</taxon>
        <taxon>Weeksellaceae</taxon>
        <taxon>Apibacter</taxon>
    </lineage>
</organism>
<feature type="transmembrane region" description="Helical" evidence="7">
    <location>
        <begin position="182"/>
        <end position="198"/>
    </location>
</feature>
<keyword evidence="4 7" id="KW-0812">Transmembrane</keyword>
<dbReference type="PANTHER" id="PTHR30506:SF3">
    <property type="entry name" value="UPF0126 INNER MEMBRANE PROTEIN YADS-RELATED"/>
    <property type="match status" value="1"/>
</dbReference>
<evidence type="ECO:0000256" key="3">
    <source>
        <dbReference type="ARBA" id="ARBA00022475"/>
    </source>
</evidence>
<feature type="domain" description="Glycine transporter" evidence="8">
    <location>
        <begin position="16"/>
        <end position="89"/>
    </location>
</feature>
<reference evidence="9 10" key="1">
    <citation type="submission" date="2019-02" db="EMBL/GenBank/DDBJ databases">
        <title>Apibacter muscae sp. nov.: a novel member of the house fly microbiota.</title>
        <authorList>
            <person name="Park R."/>
        </authorList>
    </citation>
    <scope>NUCLEOTIDE SEQUENCE [LARGE SCALE GENOMIC DNA]</scope>
    <source>
        <strain evidence="9 10">AL1</strain>
    </source>
</reference>